<dbReference type="InterPro" id="IPR028082">
    <property type="entry name" value="Peripla_BP_I"/>
</dbReference>
<dbReference type="EMBL" id="CYSB01000005">
    <property type="protein sequence ID" value="CUH63029.1"/>
    <property type="molecule type" value="Genomic_DNA"/>
</dbReference>
<dbReference type="InterPro" id="IPR028081">
    <property type="entry name" value="Leu-bd"/>
</dbReference>
<organism evidence="7 9">
    <name type="scientific">Thalassovita autumnalis</name>
    <dbReference type="NCBI Taxonomy" id="2072972"/>
    <lineage>
        <taxon>Bacteria</taxon>
        <taxon>Pseudomonadati</taxon>
        <taxon>Pseudomonadota</taxon>
        <taxon>Alphaproteobacteria</taxon>
        <taxon>Rhodobacterales</taxon>
        <taxon>Roseobacteraceae</taxon>
        <taxon>Thalassovita</taxon>
    </lineage>
</organism>
<evidence type="ECO:0000313" key="6">
    <source>
        <dbReference type="EMBL" id="CUH63029.1"/>
    </source>
</evidence>
<sequence length="393" mass="39733">MFAVFSSARKTARRAIVPLFSALSLTALAACVPATSGGPSINTSKPVPVALLVPGGSENAGDVILAQSLENAARLAITDLDGVNIDLRVYNTAGNADQAASQAVAAVQDGAKIILGPVYSASANAAAVAVAPRGVNVLSFSNNTSVAGGNLFILGPTFQNTANRLIAHAASQGKGNVVIAHDASVAGTLGRDAISGAISRTAGASLAEAVPYERSQQGVIQAIPTIRSAVSRGASSVFLTASSEGALPLLSQLLDESGVDPAETQYIGLTRWDVPPQTLELPGVQGGWFAKPDPALTQQFSSRYSAAFGATPHPIGGLAYDGIAAIGALVNAGNRDALTASALTQGAGFQGVNGIFRLRPDGTNERGLAIAQIQDKKVVIISPAPRSFGGTGF</sequence>
<reference evidence="6 8" key="2">
    <citation type="submission" date="2015-09" db="EMBL/GenBank/DDBJ databases">
        <authorList>
            <person name="Rodrigo-Torres L."/>
            <person name="Arahal D.R."/>
        </authorList>
    </citation>
    <scope>NUCLEOTIDE SEQUENCE [LARGE SCALE GENOMIC DNA]</scope>
    <source>
        <strain evidence="6 8">CECT 5118</strain>
    </source>
</reference>
<feature type="chain" id="PRO_5009792532" evidence="4">
    <location>
        <begin position="30"/>
        <end position="393"/>
    </location>
</feature>
<dbReference type="Pfam" id="PF13458">
    <property type="entry name" value="Peripla_BP_6"/>
    <property type="match status" value="1"/>
</dbReference>
<keyword evidence="3" id="KW-0813">Transport</keyword>
<accession>A0A0P1FUM0</accession>
<dbReference type="CDD" id="cd06339">
    <property type="entry name" value="PBP1_YraM_LppC_lipoprotein-like"/>
    <property type="match status" value="1"/>
</dbReference>
<dbReference type="GO" id="GO:0006865">
    <property type="term" value="P:amino acid transport"/>
    <property type="evidence" value="ECO:0007669"/>
    <property type="project" value="UniProtKB-KW"/>
</dbReference>
<reference evidence="7 9" key="1">
    <citation type="submission" date="2015-09" db="EMBL/GenBank/DDBJ databases">
        <authorList>
            <consortium name="Swine Surveillance"/>
        </authorList>
    </citation>
    <scope>NUCLEOTIDE SEQUENCE [LARGE SCALE GENOMIC DNA]</scope>
    <source>
        <strain evidence="7 9">5120</strain>
    </source>
</reference>
<gene>
    <name evidence="6" type="ORF">TL5118_00287</name>
    <name evidence="7" type="ORF">TL5120_01904</name>
</gene>
<evidence type="ECO:0000313" key="7">
    <source>
        <dbReference type="EMBL" id="CUH72108.1"/>
    </source>
</evidence>
<dbReference type="RefSeq" id="WP_058243339.1">
    <property type="nucleotide sequence ID" value="NZ_CYSB01000005.1"/>
</dbReference>
<protein>
    <submittedName>
        <fullName evidence="6 7">Lipoprotein</fullName>
    </submittedName>
</protein>
<evidence type="ECO:0000313" key="9">
    <source>
        <dbReference type="Proteomes" id="UP000051887"/>
    </source>
</evidence>
<evidence type="ECO:0000256" key="1">
    <source>
        <dbReference type="ARBA" id="ARBA00010062"/>
    </source>
</evidence>
<dbReference type="PANTHER" id="PTHR30483">
    <property type="entry name" value="LEUCINE-SPECIFIC-BINDING PROTEIN"/>
    <property type="match status" value="1"/>
</dbReference>
<feature type="domain" description="Leucine-binding protein" evidence="5">
    <location>
        <begin position="47"/>
        <end position="375"/>
    </location>
</feature>
<evidence type="ECO:0000313" key="8">
    <source>
        <dbReference type="Proteomes" id="UP000051086"/>
    </source>
</evidence>
<evidence type="ECO:0000256" key="4">
    <source>
        <dbReference type="SAM" id="SignalP"/>
    </source>
</evidence>
<keyword evidence="3" id="KW-0029">Amino-acid transport</keyword>
<keyword evidence="2 4" id="KW-0732">Signal</keyword>
<dbReference type="EMBL" id="CYSC01000027">
    <property type="protein sequence ID" value="CUH72108.1"/>
    <property type="molecule type" value="Genomic_DNA"/>
</dbReference>
<proteinExistence type="inferred from homology"/>
<evidence type="ECO:0000256" key="3">
    <source>
        <dbReference type="ARBA" id="ARBA00022970"/>
    </source>
</evidence>
<feature type="signal peptide" evidence="4">
    <location>
        <begin position="1"/>
        <end position="29"/>
    </location>
</feature>
<dbReference type="AlphaFoldDB" id="A0A0P1FUM0"/>
<dbReference type="SUPFAM" id="SSF53822">
    <property type="entry name" value="Periplasmic binding protein-like I"/>
    <property type="match status" value="1"/>
</dbReference>
<dbReference type="Proteomes" id="UP000051086">
    <property type="component" value="Unassembled WGS sequence"/>
</dbReference>
<evidence type="ECO:0000259" key="5">
    <source>
        <dbReference type="Pfam" id="PF13458"/>
    </source>
</evidence>
<dbReference type="Gene3D" id="3.40.50.2300">
    <property type="match status" value="2"/>
</dbReference>
<dbReference type="InterPro" id="IPR051010">
    <property type="entry name" value="BCAA_transport"/>
</dbReference>
<dbReference type="PANTHER" id="PTHR30483:SF6">
    <property type="entry name" value="PERIPLASMIC BINDING PROTEIN OF ABC TRANSPORTER FOR NATURAL AMINO ACIDS"/>
    <property type="match status" value="1"/>
</dbReference>
<keyword evidence="8" id="KW-1185">Reference proteome</keyword>
<dbReference type="Proteomes" id="UP000051887">
    <property type="component" value="Unassembled WGS sequence"/>
</dbReference>
<evidence type="ECO:0000256" key="2">
    <source>
        <dbReference type="ARBA" id="ARBA00022729"/>
    </source>
</evidence>
<comment type="similarity">
    <text evidence="1">Belongs to the leucine-binding protein family.</text>
</comment>
<keyword evidence="7" id="KW-0449">Lipoprotein</keyword>
<name>A0A0P1FUM0_9RHOB</name>
<dbReference type="OrthoDB" id="7210494at2"/>